<dbReference type="PANTHER" id="PTHR42659">
    <property type="entry name" value="XANTHINE DEHYDROGENASE SUBUNIT C-RELATED"/>
    <property type="match status" value="1"/>
</dbReference>
<organism evidence="2">
    <name type="scientific">marine metagenome</name>
    <dbReference type="NCBI Taxonomy" id="408172"/>
    <lineage>
        <taxon>unclassified sequences</taxon>
        <taxon>metagenomes</taxon>
        <taxon>ecological metagenomes</taxon>
    </lineage>
</organism>
<dbReference type="SUPFAM" id="SSF56176">
    <property type="entry name" value="FAD-binding/transporter-associated domain-like"/>
    <property type="match status" value="1"/>
</dbReference>
<reference evidence="2" key="1">
    <citation type="submission" date="2018-05" db="EMBL/GenBank/DDBJ databases">
        <authorList>
            <person name="Lanie J.A."/>
            <person name="Ng W.-L."/>
            <person name="Kazmierczak K.M."/>
            <person name="Andrzejewski T.M."/>
            <person name="Davidsen T.M."/>
            <person name="Wayne K.J."/>
            <person name="Tettelin H."/>
            <person name="Glass J.I."/>
            <person name="Rusch D."/>
            <person name="Podicherti R."/>
            <person name="Tsui H.-C.T."/>
            <person name="Winkler M.E."/>
        </authorList>
    </citation>
    <scope>NUCLEOTIDE SEQUENCE</scope>
</reference>
<dbReference type="InterPro" id="IPR036683">
    <property type="entry name" value="CO_DH_flav_C_dom_sf"/>
</dbReference>
<dbReference type="InterPro" id="IPR005107">
    <property type="entry name" value="CO_DH_flav_C"/>
</dbReference>
<dbReference type="Pfam" id="PF00941">
    <property type="entry name" value="FAD_binding_5"/>
    <property type="match status" value="1"/>
</dbReference>
<dbReference type="SMART" id="SM01092">
    <property type="entry name" value="CO_deh_flav_C"/>
    <property type="match status" value="1"/>
</dbReference>
<gene>
    <name evidence="2" type="ORF">METZ01_LOCUS46636</name>
</gene>
<dbReference type="SUPFAM" id="SSF55447">
    <property type="entry name" value="CO dehydrogenase flavoprotein C-terminal domain-like"/>
    <property type="match status" value="1"/>
</dbReference>
<dbReference type="PROSITE" id="PS51387">
    <property type="entry name" value="FAD_PCMH"/>
    <property type="match status" value="1"/>
</dbReference>
<dbReference type="PANTHER" id="PTHR42659:SF9">
    <property type="entry name" value="XANTHINE DEHYDROGENASE FAD-BINDING SUBUNIT XDHB-RELATED"/>
    <property type="match status" value="1"/>
</dbReference>
<proteinExistence type="predicted"/>
<protein>
    <recommendedName>
        <fullName evidence="1">FAD-binding PCMH-type domain-containing protein</fullName>
    </recommendedName>
</protein>
<evidence type="ECO:0000259" key="1">
    <source>
        <dbReference type="PROSITE" id="PS51387"/>
    </source>
</evidence>
<dbReference type="InterPro" id="IPR016167">
    <property type="entry name" value="FAD-bd_PCMH_sub1"/>
</dbReference>
<sequence length="332" mass="36561">MANDMMPHFELLQPADLETALEHVERLGEGGWILAGGHDSLGWFKERTKQPGTVIDLEGIAELKGVRQTSDGIEIGALTTLTEIERDPMVRERFGLLADAARRVASPQIRNTGTLGGNLCQDTRCWYYRYGLNCYRAGGNICYADTPVAMNREHSIFEADRCVAVTPSDTAPALVALDASMVIRNVRGERVVAAEDFFMAPAVDITRMTVLKPGDILTTIRIPETWAGASFYFEKVADRNSWDFALVNVATAMRVDSAGTIEDARIACGAIQCTPRRLTEVENLVKGRVQNEETEELAAAAAAADARPLNYNHYKIPLMQNLVKRSLRASEV</sequence>
<dbReference type="AlphaFoldDB" id="A0A381RPF9"/>
<dbReference type="InterPro" id="IPR002346">
    <property type="entry name" value="Mopterin_DH_FAD-bd"/>
</dbReference>
<dbReference type="InterPro" id="IPR036318">
    <property type="entry name" value="FAD-bd_PCMH-like_sf"/>
</dbReference>
<dbReference type="InterPro" id="IPR051312">
    <property type="entry name" value="Diverse_Substr_Oxidored"/>
</dbReference>
<accession>A0A381RPF9</accession>
<dbReference type="EMBL" id="UINC01002176">
    <property type="protein sequence ID" value="SUZ93782.1"/>
    <property type="molecule type" value="Genomic_DNA"/>
</dbReference>
<name>A0A381RPF9_9ZZZZ</name>
<dbReference type="Gene3D" id="3.30.390.50">
    <property type="entry name" value="CO dehydrogenase flavoprotein, C-terminal domain"/>
    <property type="match status" value="1"/>
</dbReference>
<dbReference type="InterPro" id="IPR016169">
    <property type="entry name" value="FAD-bd_PCMH_sub2"/>
</dbReference>
<dbReference type="GO" id="GO:0071949">
    <property type="term" value="F:FAD binding"/>
    <property type="evidence" value="ECO:0007669"/>
    <property type="project" value="InterPro"/>
</dbReference>
<dbReference type="Gene3D" id="3.30.465.10">
    <property type="match status" value="2"/>
</dbReference>
<evidence type="ECO:0000313" key="2">
    <source>
        <dbReference type="EMBL" id="SUZ93782.1"/>
    </source>
</evidence>
<dbReference type="GO" id="GO:0016491">
    <property type="term" value="F:oxidoreductase activity"/>
    <property type="evidence" value="ECO:0007669"/>
    <property type="project" value="InterPro"/>
</dbReference>
<dbReference type="InterPro" id="IPR016166">
    <property type="entry name" value="FAD-bd_PCMH"/>
</dbReference>
<feature type="domain" description="FAD-binding PCMH-type" evidence="1">
    <location>
        <begin position="4"/>
        <end position="227"/>
    </location>
</feature>
<dbReference type="Pfam" id="PF03450">
    <property type="entry name" value="CO_deh_flav_C"/>
    <property type="match status" value="1"/>
</dbReference>
<dbReference type="Gene3D" id="3.30.43.10">
    <property type="entry name" value="Uridine Diphospho-n-acetylenolpyruvylglucosamine Reductase, domain 2"/>
    <property type="match status" value="1"/>
</dbReference>